<dbReference type="Proteomes" id="UP000658382">
    <property type="component" value="Unassembled WGS sequence"/>
</dbReference>
<dbReference type="Pfam" id="PF00583">
    <property type="entry name" value="Acetyltransf_1"/>
    <property type="match status" value="1"/>
</dbReference>
<protein>
    <recommendedName>
        <fullName evidence="1">N-acetyltransferase domain-containing protein</fullName>
    </recommendedName>
</protein>
<evidence type="ECO:0000313" key="3">
    <source>
        <dbReference type="Proteomes" id="UP000658382"/>
    </source>
</evidence>
<evidence type="ECO:0000313" key="2">
    <source>
        <dbReference type="EMBL" id="GGJ93683.1"/>
    </source>
</evidence>
<proteinExistence type="predicted"/>
<dbReference type="PROSITE" id="PS51186">
    <property type="entry name" value="GNAT"/>
    <property type="match status" value="1"/>
</dbReference>
<organism evidence="2 3">
    <name type="scientific">Lentibacillus kapialis</name>
    <dbReference type="NCBI Taxonomy" id="340214"/>
    <lineage>
        <taxon>Bacteria</taxon>
        <taxon>Bacillati</taxon>
        <taxon>Bacillota</taxon>
        <taxon>Bacilli</taxon>
        <taxon>Bacillales</taxon>
        <taxon>Bacillaceae</taxon>
        <taxon>Lentibacillus</taxon>
    </lineage>
</organism>
<gene>
    <name evidence="2" type="ORF">GCM10007063_15280</name>
</gene>
<dbReference type="EMBL" id="BMNQ01000016">
    <property type="protein sequence ID" value="GGJ93683.1"/>
    <property type="molecule type" value="Genomic_DNA"/>
</dbReference>
<dbReference type="CDD" id="cd04301">
    <property type="entry name" value="NAT_SF"/>
    <property type="match status" value="1"/>
</dbReference>
<dbReference type="Gene3D" id="3.40.630.30">
    <property type="match status" value="1"/>
</dbReference>
<feature type="domain" description="N-acetyltransferase" evidence="1">
    <location>
        <begin position="30"/>
        <end position="164"/>
    </location>
</feature>
<keyword evidence="3" id="KW-1185">Reference proteome</keyword>
<reference evidence="2" key="2">
    <citation type="submission" date="2020-09" db="EMBL/GenBank/DDBJ databases">
        <authorList>
            <person name="Sun Q."/>
            <person name="Ohkuma M."/>
        </authorList>
    </citation>
    <scope>NUCLEOTIDE SEQUENCE</scope>
    <source>
        <strain evidence="2">JCM 12580</strain>
    </source>
</reference>
<dbReference type="InterPro" id="IPR000182">
    <property type="entry name" value="GNAT_dom"/>
</dbReference>
<dbReference type="InterPro" id="IPR016181">
    <property type="entry name" value="Acyl_CoA_acyltransferase"/>
</dbReference>
<sequence length="164" mass="19151">MESNGCDIGFIELYAIEPSDFPVQQDNPDIRVEEVFEPNLNDFINLQYETDKQNGETFANEKVHLNQKQFNDKNNIKVLAYYKGNPAGTMNVIVSDSIVEIDDLNVRETMQRRGIGGQLQRFVMDKFQDRIIILVADGEDTAREMYQRQHYQYLGFKYEVLRID</sequence>
<comment type="caution">
    <text evidence="2">The sequence shown here is derived from an EMBL/GenBank/DDBJ whole genome shotgun (WGS) entry which is preliminary data.</text>
</comment>
<accession>A0A917UXN8</accession>
<dbReference type="SUPFAM" id="SSF55729">
    <property type="entry name" value="Acyl-CoA N-acyltransferases (Nat)"/>
    <property type="match status" value="1"/>
</dbReference>
<dbReference type="GO" id="GO:0016747">
    <property type="term" value="F:acyltransferase activity, transferring groups other than amino-acyl groups"/>
    <property type="evidence" value="ECO:0007669"/>
    <property type="project" value="InterPro"/>
</dbReference>
<dbReference type="AlphaFoldDB" id="A0A917UXN8"/>
<evidence type="ECO:0000259" key="1">
    <source>
        <dbReference type="PROSITE" id="PS51186"/>
    </source>
</evidence>
<reference evidence="2" key="1">
    <citation type="journal article" date="2014" name="Int. J. Syst. Evol. Microbiol.">
        <title>Complete genome sequence of Corynebacterium casei LMG S-19264T (=DSM 44701T), isolated from a smear-ripened cheese.</title>
        <authorList>
            <consortium name="US DOE Joint Genome Institute (JGI-PGF)"/>
            <person name="Walter F."/>
            <person name="Albersmeier A."/>
            <person name="Kalinowski J."/>
            <person name="Ruckert C."/>
        </authorList>
    </citation>
    <scope>NUCLEOTIDE SEQUENCE</scope>
    <source>
        <strain evidence="2">JCM 12580</strain>
    </source>
</reference>
<name>A0A917UXN8_9BACI</name>